<organism evidence="6 7">
    <name type="scientific">Ereboglobus luteus</name>
    <dbReference type="NCBI Taxonomy" id="1796921"/>
    <lineage>
        <taxon>Bacteria</taxon>
        <taxon>Pseudomonadati</taxon>
        <taxon>Verrucomicrobiota</taxon>
        <taxon>Opitutia</taxon>
        <taxon>Opitutales</taxon>
        <taxon>Opitutaceae</taxon>
        <taxon>Ereboglobus</taxon>
    </lineage>
</organism>
<dbReference type="Gene3D" id="1.10.260.40">
    <property type="entry name" value="lambda repressor-like DNA-binding domains"/>
    <property type="match status" value="1"/>
</dbReference>
<evidence type="ECO:0000313" key="7">
    <source>
        <dbReference type="Proteomes" id="UP000244896"/>
    </source>
</evidence>
<keyword evidence="7" id="KW-1185">Reference proteome</keyword>
<reference evidence="6 7" key="1">
    <citation type="journal article" date="2018" name="Syst. Appl. Microbiol.">
        <title>Ereboglobus luteus gen. nov. sp. nov. from cockroach guts, and new insights into the oxygen relationship of the genera Opitutus and Didymococcus (Verrucomicrobia: Opitutaceae).</title>
        <authorList>
            <person name="Tegtmeier D."/>
            <person name="Belitz A."/>
            <person name="Radek R."/>
            <person name="Heimerl T."/>
            <person name="Brune A."/>
        </authorList>
    </citation>
    <scope>NUCLEOTIDE SEQUENCE [LARGE SCALE GENOMIC DNA]</scope>
    <source>
        <strain evidence="6 7">Ho45</strain>
    </source>
</reference>
<dbReference type="Pfam" id="PF00753">
    <property type="entry name" value="Lactamase_B"/>
    <property type="match status" value="1"/>
</dbReference>
<keyword evidence="2" id="KW-0479">Metal-binding</keyword>
<proteinExistence type="predicted"/>
<dbReference type="SMART" id="SM00849">
    <property type="entry name" value="Lactamase_B"/>
    <property type="match status" value="1"/>
</dbReference>
<evidence type="ECO:0000256" key="3">
    <source>
        <dbReference type="ARBA" id="ARBA00022801"/>
    </source>
</evidence>
<dbReference type="Gene3D" id="3.60.15.10">
    <property type="entry name" value="Ribonuclease Z/Hydroxyacylglutathione hydrolase-like"/>
    <property type="match status" value="1"/>
</dbReference>
<dbReference type="PANTHER" id="PTHR46233:SF3">
    <property type="entry name" value="HYDROXYACYLGLUTATHIONE HYDROLASE GLOC"/>
    <property type="match status" value="1"/>
</dbReference>
<feature type="domain" description="Metallo-beta-lactamase" evidence="5">
    <location>
        <begin position="101"/>
        <end position="274"/>
    </location>
</feature>
<dbReference type="GO" id="GO:0016787">
    <property type="term" value="F:hydrolase activity"/>
    <property type="evidence" value="ECO:0007669"/>
    <property type="project" value="UniProtKB-KW"/>
</dbReference>
<evidence type="ECO:0000256" key="2">
    <source>
        <dbReference type="ARBA" id="ARBA00022723"/>
    </source>
</evidence>
<evidence type="ECO:0000256" key="1">
    <source>
        <dbReference type="ARBA" id="ARBA00001947"/>
    </source>
</evidence>
<dbReference type="AlphaFoldDB" id="A0A2U8E3N1"/>
<dbReference type="PANTHER" id="PTHR46233">
    <property type="entry name" value="HYDROXYACYLGLUTATHIONE HYDROLASE GLOC"/>
    <property type="match status" value="1"/>
</dbReference>
<dbReference type="SUPFAM" id="SSF56281">
    <property type="entry name" value="Metallo-hydrolase/oxidoreductase"/>
    <property type="match status" value="1"/>
</dbReference>
<evidence type="ECO:0000313" key="6">
    <source>
        <dbReference type="EMBL" id="AWI09112.1"/>
    </source>
</evidence>
<sequence>MVIEYAPLEDELGDVLDKAMRHACCTEQALAEHSGVSAEKIHDAIDYRYELTAGELKRLAVALGLNEPGLLALAQNRYPLPEISGLPFCLYPLRTPHGIGVANAYIVAECGQSSGILFDAGSDYAQIERVWPKRIRKIEAIFITHVETEHTGGLEELQRILGRVPVFFPEGICISDTSARAGEVGGGFAMGEGARLRYGAFEVRAIKTPGHTEAHNSYVVSAPALSDATQLLVSGDLIFAGSAGRGYFCAQSFADSLKRLFTELPGKTVIAPGHGPLTTLENERLHNPFSK</sequence>
<dbReference type="KEGG" id="elut:CKA38_07555"/>
<accession>A0A2U8E3N1</accession>
<protein>
    <submittedName>
        <fullName evidence="6">MBL fold metallo-hydrolase</fullName>
    </submittedName>
</protein>
<dbReference type="InterPro" id="IPR010982">
    <property type="entry name" value="Lambda_DNA-bd_dom_sf"/>
</dbReference>
<dbReference type="InterPro" id="IPR001279">
    <property type="entry name" value="Metallo-B-lactamas"/>
</dbReference>
<dbReference type="GO" id="GO:0003677">
    <property type="term" value="F:DNA binding"/>
    <property type="evidence" value="ECO:0007669"/>
    <property type="project" value="InterPro"/>
</dbReference>
<dbReference type="EMBL" id="CP023004">
    <property type="protein sequence ID" value="AWI09112.1"/>
    <property type="molecule type" value="Genomic_DNA"/>
</dbReference>
<gene>
    <name evidence="6" type="ORF">CKA38_07555</name>
</gene>
<dbReference type="Proteomes" id="UP000244896">
    <property type="component" value="Chromosome"/>
</dbReference>
<dbReference type="GO" id="GO:0046872">
    <property type="term" value="F:metal ion binding"/>
    <property type="evidence" value="ECO:0007669"/>
    <property type="project" value="UniProtKB-KW"/>
</dbReference>
<dbReference type="InterPro" id="IPR036866">
    <property type="entry name" value="RibonucZ/Hydroxyglut_hydro"/>
</dbReference>
<dbReference type="RefSeq" id="WP_108824926.1">
    <property type="nucleotide sequence ID" value="NZ_CP023004.1"/>
</dbReference>
<evidence type="ECO:0000259" key="5">
    <source>
        <dbReference type="SMART" id="SM00849"/>
    </source>
</evidence>
<keyword evidence="4" id="KW-0862">Zinc</keyword>
<name>A0A2U8E3N1_9BACT</name>
<keyword evidence="3 6" id="KW-0378">Hydrolase</keyword>
<comment type="cofactor">
    <cofactor evidence="1">
        <name>Zn(2+)</name>
        <dbReference type="ChEBI" id="CHEBI:29105"/>
    </cofactor>
</comment>
<dbReference type="InterPro" id="IPR051453">
    <property type="entry name" value="MBL_Glyoxalase_II"/>
</dbReference>
<evidence type="ECO:0000256" key="4">
    <source>
        <dbReference type="ARBA" id="ARBA00022833"/>
    </source>
</evidence>
<dbReference type="OrthoDB" id="9802248at2"/>